<evidence type="ECO:0000256" key="1">
    <source>
        <dbReference type="SAM" id="MobiDB-lite"/>
    </source>
</evidence>
<evidence type="ECO:0000256" key="2">
    <source>
        <dbReference type="SAM" id="SignalP"/>
    </source>
</evidence>
<evidence type="ECO:0008006" key="5">
    <source>
        <dbReference type="Google" id="ProtNLM"/>
    </source>
</evidence>
<accession>A0A1L3MDA7</accession>
<feature type="compositionally biased region" description="Acidic residues" evidence="1">
    <location>
        <begin position="59"/>
        <end position="74"/>
    </location>
</feature>
<sequence>MSPLHGPRALAALATAAVLALSACGGDSEQTGTSSSSASSESSSESTSPEDSASSESAEASETESAGDDAEGSDDGTATARKSGVSFDVPDGWTAVDPAEVASSGEAPDALKEMAEAQGTTTDQLLEAMKNMDLMLVGETTNDFADNVNVLASPAMPTEADLKSQLEQISAKVEGTKTVETDLGEALDTTYSLSAGGTTVQGRMLAVPTDSGAAMITVSTSDAGTADEVATEILESVDKA</sequence>
<name>A0A1L3MDA7_9MICO</name>
<feature type="signal peptide" evidence="2">
    <location>
        <begin position="1"/>
        <end position="25"/>
    </location>
</feature>
<dbReference type="Proteomes" id="UP000182938">
    <property type="component" value="Chromosome"/>
</dbReference>
<proteinExistence type="predicted"/>
<protein>
    <recommendedName>
        <fullName evidence="5">Prokaryotic membrane lipoprotein lipid attachment site profile</fullName>
    </recommendedName>
</protein>
<gene>
    <name evidence="3" type="ORF">ASJ30_00135</name>
</gene>
<keyword evidence="2" id="KW-0732">Signal</keyword>
<dbReference type="AlphaFoldDB" id="A0A1L3MDA7"/>
<evidence type="ECO:0000313" key="4">
    <source>
        <dbReference type="Proteomes" id="UP000182938"/>
    </source>
</evidence>
<dbReference type="EMBL" id="CP013290">
    <property type="protein sequence ID" value="APH00136.1"/>
    <property type="molecule type" value="Genomic_DNA"/>
</dbReference>
<feature type="region of interest" description="Disordered" evidence="1">
    <location>
        <begin position="24"/>
        <end position="95"/>
    </location>
</feature>
<evidence type="ECO:0000313" key="3">
    <source>
        <dbReference type="EMBL" id="APH00136.1"/>
    </source>
</evidence>
<keyword evidence="4" id="KW-1185">Reference proteome</keyword>
<dbReference type="KEGG" id="jte:ASJ30_00135"/>
<reference evidence="3 4" key="1">
    <citation type="submission" date="2015-11" db="EMBL/GenBank/DDBJ databases">
        <authorList>
            <person name="Zhang Y."/>
            <person name="Guo Z."/>
        </authorList>
    </citation>
    <scope>NUCLEOTIDE SEQUENCE [LARGE SCALE GENOMIC DNA]</scope>
    <source>
        <strain evidence="3 4">YFY001</strain>
    </source>
</reference>
<organism evidence="3 4">
    <name type="scientific">Janibacter indicus</name>
    <dbReference type="NCBI Taxonomy" id="857417"/>
    <lineage>
        <taxon>Bacteria</taxon>
        <taxon>Bacillati</taxon>
        <taxon>Actinomycetota</taxon>
        <taxon>Actinomycetes</taxon>
        <taxon>Micrococcales</taxon>
        <taxon>Intrasporangiaceae</taxon>
        <taxon>Janibacter</taxon>
    </lineage>
</organism>
<feature type="chain" id="PRO_5038773783" description="Prokaryotic membrane lipoprotein lipid attachment site profile" evidence="2">
    <location>
        <begin position="26"/>
        <end position="240"/>
    </location>
</feature>
<dbReference type="RefSeq" id="WP_072623315.1">
    <property type="nucleotide sequence ID" value="NZ_CP013290.1"/>
</dbReference>
<feature type="compositionally biased region" description="Low complexity" evidence="1">
    <location>
        <begin position="24"/>
        <end position="58"/>
    </location>
</feature>